<comment type="subcellular location">
    <subcellularLocation>
        <location evidence="1">Cell membrane</location>
        <topology evidence="1">Multi-pass membrane protein</topology>
    </subcellularLocation>
</comment>
<keyword evidence="3" id="KW-1003">Cell membrane</keyword>
<evidence type="ECO:0000313" key="9">
    <source>
        <dbReference type="Proteomes" id="UP000290204"/>
    </source>
</evidence>
<evidence type="ECO:0000256" key="1">
    <source>
        <dbReference type="ARBA" id="ARBA00004651"/>
    </source>
</evidence>
<evidence type="ECO:0000256" key="2">
    <source>
        <dbReference type="ARBA" id="ARBA00006679"/>
    </source>
</evidence>
<proteinExistence type="inferred from homology"/>
<accession>A0A4Q1CI41</accession>
<dbReference type="OrthoDB" id="9813193at2"/>
<dbReference type="PANTHER" id="PTHR33452:SF1">
    <property type="entry name" value="INNER MEMBRANE PROTEIN YPHA-RELATED"/>
    <property type="match status" value="1"/>
</dbReference>
<feature type="transmembrane region" description="Helical" evidence="7">
    <location>
        <begin position="111"/>
        <end position="130"/>
    </location>
</feature>
<dbReference type="InterPro" id="IPR032808">
    <property type="entry name" value="DoxX"/>
</dbReference>
<evidence type="ECO:0000256" key="6">
    <source>
        <dbReference type="ARBA" id="ARBA00023136"/>
    </source>
</evidence>
<feature type="transmembrane region" description="Helical" evidence="7">
    <location>
        <begin position="82"/>
        <end position="99"/>
    </location>
</feature>
<evidence type="ECO:0000256" key="4">
    <source>
        <dbReference type="ARBA" id="ARBA00022692"/>
    </source>
</evidence>
<keyword evidence="4 7" id="KW-0812">Transmembrane</keyword>
<protein>
    <submittedName>
        <fullName evidence="8">DoxX family protein</fullName>
    </submittedName>
</protein>
<sequence>MKKLLSIEAGGNAVNIAALFVRITAAALMLSHGLPKLAYLFSGSPIQFPEVFGMRSDVSLMLTVFAEVICSFFILLGLGTRLAVIPLIVTMLVAVLLIHSADPFAKQEPGIHYLILYVILFITGSGKYSVDYLLQRKQQAGMVWTNR</sequence>
<dbReference type="EMBL" id="SDHW01000003">
    <property type="protein sequence ID" value="RXK59709.1"/>
    <property type="molecule type" value="Genomic_DNA"/>
</dbReference>
<dbReference type="InterPro" id="IPR051907">
    <property type="entry name" value="DoxX-like_oxidoreductase"/>
</dbReference>
<organism evidence="8 9">
    <name type="scientific">Lacibacter luteus</name>
    <dbReference type="NCBI Taxonomy" id="2508719"/>
    <lineage>
        <taxon>Bacteria</taxon>
        <taxon>Pseudomonadati</taxon>
        <taxon>Bacteroidota</taxon>
        <taxon>Chitinophagia</taxon>
        <taxon>Chitinophagales</taxon>
        <taxon>Chitinophagaceae</taxon>
        <taxon>Lacibacter</taxon>
    </lineage>
</organism>
<evidence type="ECO:0000313" key="8">
    <source>
        <dbReference type="EMBL" id="RXK59709.1"/>
    </source>
</evidence>
<dbReference type="GO" id="GO:0005886">
    <property type="term" value="C:plasma membrane"/>
    <property type="evidence" value="ECO:0007669"/>
    <property type="project" value="UniProtKB-SubCell"/>
</dbReference>
<comment type="caution">
    <text evidence="8">The sequence shown here is derived from an EMBL/GenBank/DDBJ whole genome shotgun (WGS) entry which is preliminary data.</text>
</comment>
<evidence type="ECO:0000256" key="3">
    <source>
        <dbReference type="ARBA" id="ARBA00022475"/>
    </source>
</evidence>
<dbReference type="AlphaFoldDB" id="A0A4Q1CI41"/>
<feature type="transmembrane region" description="Helical" evidence="7">
    <location>
        <begin position="12"/>
        <end position="34"/>
    </location>
</feature>
<dbReference type="PANTHER" id="PTHR33452">
    <property type="entry name" value="OXIDOREDUCTASE CATD-RELATED"/>
    <property type="match status" value="1"/>
</dbReference>
<comment type="similarity">
    <text evidence="2">Belongs to the DoxX family.</text>
</comment>
<dbReference type="RefSeq" id="WP_129131082.1">
    <property type="nucleotide sequence ID" value="NZ_SDHW01000003.1"/>
</dbReference>
<evidence type="ECO:0000256" key="7">
    <source>
        <dbReference type="SAM" id="Phobius"/>
    </source>
</evidence>
<feature type="transmembrane region" description="Helical" evidence="7">
    <location>
        <begin position="58"/>
        <end position="75"/>
    </location>
</feature>
<keyword evidence="6 7" id="KW-0472">Membrane</keyword>
<evidence type="ECO:0000256" key="5">
    <source>
        <dbReference type="ARBA" id="ARBA00022989"/>
    </source>
</evidence>
<keyword evidence="9" id="KW-1185">Reference proteome</keyword>
<gene>
    <name evidence="8" type="ORF">ESA94_11625</name>
</gene>
<reference evidence="8 9" key="1">
    <citation type="submission" date="2019-01" db="EMBL/GenBank/DDBJ databases">
        <title>Lacibacter sp. strain TTM-7.</title>
        <authorList>
            <person name="Chen W.-M."/>
        </authorList>
    </citation>
    <scope>NUCLEOTIDE SEQUENCE [LARGE SCALE GENOMIC DNA]</scope>
    <source>
        <strain evidence="8 9">TTM-7</strain>
    </source>
</reference>
<dbReference type="Proteomes" id="UP000290204">
    <property type="component" value="Unassembled WGS sequence"/>
</dbReference>
<dbReference type="Pfam" id="PF07681">
    <property type="entry name" value="DoxX"/>
    <property type="match status" value="1"/>
</dbReference>
<name>A0A4Q1CI41_9BACT</name>
<keyword evidence="5 7" id="KW-1133">Transmembrane helix</keyword>